<dbReference type="InterPro" id="IPR036928">
    <property type="entry name" value="AS_sf"/>
</dbReference>
<evidence type="ECO:0000313" key="5">
    <source>
        <dbReference type="Proteomes" id="UP000234275"/>
    </source>
</evidence>
<dbReference type="Gene3D" id="3.90.1300.10">
    <property type="entry name" value="Amidase signature (AS) domain"/>
    <property type="match status" value="1"/>
</dbReference>
<keyword evidence="5" id="KW-1185">Reference proteome</keyword>
<dbReference type="Proteomes" id="UP000234275">
    <property type="component" value="Unassembled WGS sequence"/>
</dbReference>
<keyword evidence="1" id="KW-0732">Signal</keyword>
<reference evidence="4 5" key="1">
    <citation type="submission" date="2016-12" db="EMBL/GenBank/DDBJ databases">
        <title>The genomes of Aspergillus section Nigri reveals drivers in fungal speciation.</title>
        <authorList>
            <consortium name="DOE Joint Genome Institute"/>
            <person name="Vesth T.C."/>
            <person name="Nybo J."/>
            <person name="Theobald S."/>
            <person name="Brandl J."/>
            <person name="Frisvad J.C."/>
            <person name="Nielsen K.F."/>
            <person name="Lyhne E.K."/>
            <person name="Kogle M.E."/>
            <person name="Kuo A."/>
            <person name="Riley R."/>
            <person name="Clum A."/>
            <person name="Nolan M."/>
            <person name="Lipzen A."/>
            <person name="Salamov A."/>
            <person name="Henrissat B."/>
            <person name="Wiebenga A."/>
            <person name="De Vries R.P."/>
            <person name="Grigoriev I.V."/>
            <person name="Mortensen U.H."/>
            <person name="Andersen M.R."/>
            <person name="Baker S.E."/>
        </authorList>
    </citation>
    <scope>NUCLEOTIDE SEQUENCE [LARGE SCALE GENOMIC DNA]</scope>
    <source>
        <strain evidence="4 5">IBT 23096</strain>
    </source>
</reference>
<dbReference type="Pfam" id="PF01425">
    <property type="entry name" value="Amidase"/>
    <property type="match status" value="1"/>
</dbReference>
<organism evidence="4 5">
    <name type="scientific">Aspergillus steynii IBT 23096</name>
    <dbReference type="NCBI Taxonomy" id="1392250"/>
    <lineage>
        <taxon>Eukaryota</taxon>
        <taxon>Fungi</taxon>
        <taxon>Dikarya</taxon>
        <taxon>Ascomycota</taxon>
        <taxon>Pezizomycotina</taxon>
        <taxon>Eurotiomycetes</taxon>
        <taxon>Eurotiomycetidae</taxon>
        <taxon>Eurotiales</taxon>
        <taxon>Aspergillaceae</taxon>
        <taxon>Aspergillus</taxon>
        <taxon>Aspergillus subgen. Circumdati</taxon>
    </lineage>
</organism>
<comment type="caution">
    <text evidence="4">The sequence shown here is derived from an EMBL/GenBank/DDBJ whole genome shotgun (WGS) entry which is preliminary data.</text>
</comment>
<protein>
    <submittedName>
        <fullName evidence="4">Putative amidase</fullName>
    </submittedName>
</protein>
<feature type="chain" id="PRO_5014197833" evidence="1">
    <location>
        <begin position="17"/>
        <end position="644"/>
    </location>
</feature>
<sequence length="644" mass="69085">MYLGTLLSLAVAAVGAAVPNGQTLSLNGIPYYLSGIAVSTLQGHNSSLFDQSLTEGIDIVPLTVIPVTPTTQISSLLSDFTERDDVFQAEFLRTVLLTSTSGSKVSISDHASTLKSEGTKLLLTGSGLSASSQGVVPVSSSQDLPAGPYFVSASTGKVFRAYRLYPDDNVAFIQAAISDEDGGFLPMPAVTENAMTKDVAVPSRLYYTPTAKQPLAGLRLGVKDIFHVEGLKTSGGSRSYYYLYGTQNATAPSIHRLIDLGAVFVGKTGTVQFANGDRPTADWVDFHCPFNPRGDGYQSPSGSSSGSGAAIASYSWLDIAVGSDTGGSMRSPASVQGVYGNRPSTGAISLEHVLPLSPELDTAGIFARTAALWSRVTQAWYPHFRHNYTSLPRHVYLGGDGWDGQDLTPEAHGLLNTFVQDVDKFLKTNHTVVDISKRWNQTHSASTPSLENLLDLTYATITSVDQYNHLATPLFADYAAAHRGRQPFINPGPLSRWTWGQSNGGNASYEVALRNMTQFRDWWETDGYGRSDEGSCSEGLFVSIYSAGETDYRNRYYEPPEAPPLGFSVGRIAVFTGSPEVVVPLGESPYNSTISLKTEYLPVSVALQMARGCDHVLADLVAGLGKKGILKDVGTGSRLYSKED</sequence>
<feature type="signal peptide" evidence="1">
    <location>
        <begin position="1"/>
        <end position="16"/>
    </location>
</feature>
<feature type="domain" description="Amidase" evidence="2">
    <location>
        <begin position="210"/>
        <end position="392"/>
    </location>
</feature>
<evidence type="ECO:0000256" key="1">
    <source>
        <dbReference type="SAM" id="SignalP"/>
    </source>
</evidence>
<dbReference type="AlphaFoldDB" id="A0A2I2G0W3"/>
<dbReference type="OrthoDB" id="5423360at2759"/>
<dbReference type="GeneID" id="36557261"/>
<dbReference type="PANTHER" id="PTHR46310">
    <property type="entry name" value="AMIDASE 1"/>
    <property type="match status" value="1"/>
</dbReference>
<evidence type="ECO:0000259" key="3">
    <source>
        <dbReference type="Pfam" id="PF26053"/>
    </source>
</evidence>
<dbReference type="Pfam" id="PF26053">
    <property type="entry name" value="DUF8016"/>
    <property type="match status" value="1"/>
</dbReference>
<name>A0A2I2G0W3_9EURO</name>
<dbReference type="RefSeq" id="XP_024701827.1">
    <property type="nucleotide sequence ID" value="XM_024849562.1"/>
</dbReference>
<accession>A0A2I2G0W3</accession>
<dbReference type="InterPro" id="IPR058329">
    <property type="entry name" value="Arp1_N"/>
</dbReference>
<dbReference type="InterPro" id="IPR023631">
    <property type="entry name" value="Amidase_dom"/>
</dbReference>
<gene>
    <name evidence="4" type="ORF">P170DRAFT_438285</name>
</gene>
<dbReference type="SUPFAM" id="SSF75304">
    <property type="entry name" value="Amidase signature (AS) enzymes"/>
    <property type="match status" value="1"/>
</dbReference>
<proteinExistence type="predicted"/>
<evidence type="ECO:0000259" key="2">
    <source>
        <dbReference type="Pfam" id="PF01425"/>
    </source>
</evidence>
<dbReference type="STRING" id="1392250.A0A2I2G0W3"/>
<dbReference type="VEuPathDB" id="FungiDB:P170DRAFT_438285"/>
<dbReference type="EMBL" id="MSFO01000006">
    <property type="protein sequence ID" value="PLB46525.1"/>
    <property type="molecule type" value="Genomic_DNA"/>
</dbReference>
<dbReference type="PANTHER" id="PTHR46310:SF7">
    <property type="entry name" value="AMIDASE 1"/>
    <property type="match status" value="1"/>
</dbReference>
<feature type="domain" description="Scytalone dehydratase-like protein Arp1 N-terminal" evidence="3">
    <location>
        <begin position="50"/>
        <end position="165"/>
    </location>
</feature>
<evidence type="ECO:0000313" key="4">
    <source>
        <dbReference type="EMBL" id="PLB46525.1"/>
    </source>
</evidence>